<feature type="transmembrane region" description="Helical" evidence="1">
    <location>
        <begin position="111"/>
        <end position="129"/>
    </location>
</feature>
<dbReference type="RefSeq" id="WP_171609182.1">
    <property type="nucleotide sequence ID" value="NZ_WHPF01000013.1"/>
</dbReference>
<reference evidence="2" key="1">
    <citation type="submission" date="2019-10" db="EMBL/GenBank/DDBJ databases">
        <title>Draft genome sequence of Panacibacter sp. KCS-6.</title>
        <authorList>
            <person name="Yim K.J."/>
        </authorList>
    </citation>
    <scope>NUCLEOTIDE SEQUENCE</scope>
    <source>
        <strain evidence="2">KCS-6</strain>
    </source>
</reference>
<feature type="transmembrane region" description="Helical" evidence="1">
    <location>
        <begin position="87"/>
        <end position="105"/>
    </location>
</feature>
<keyword evidence="1" id="KW-0812">Transmembrane</keyword>
<feature type="transmembrane region" description="Helical" evidence="1">
    <location>
        <begin position="167"/>
        <end position="185"/>
    </location>
</feature>
<keyword evidence="1" id="KW-1133">Transmembrane helix</keyword>
<keyword evidence="1" id="KW-0472">Membrane</keyword>
<comment type="caution">
    <text evidence="2">The sequence shown here is derived from an EMBL/GenBank/DDBJ whole genome shotgun (WGS) entry which is preliminary data.</text>
</comment>
<sequence length="201" mass="22228">MQQNKKLHSTLQTLAAVAAKKPFISVPPAMFNTCSRCFYINNTDNNFCTNCGYPMGDDTTITLYHIRLKQKKELLHKSEKAIQTARTILYLLAAICLTGVAILFSPLNNRYAIALLATILAAVFFMLAHYSLLKPFTALIGGFIIVLTLSTIAVFGEFTSAFTTVEGVYGIAASMLVIFFLLRGIQASYKADLLNEEMNIH</sequence>
<name>A0A8J8FHF7_9BACT</name>
<evidence type="ECO:0000256" key="1">
    <source>
        <dbReference type="SAM" id="Phobius"/>
    </source>
</evidence>
<evidence type="ECO:0000313" key="2">
    <source>
        <dbReference type="EMBL" id="NNV57233.1"/>
    </source>
</evidence>
<gene>
    <name evidence="2" type="ORF">GD597_17305</name>
</gene>
<evidence type="ECO:0000313" key="3">
    <source>
        <dbReference type="Proteomes" id="UP000598971"/>
    </source>
</evidence>
<dbReference type="EMBL" id="WHPF01000013">
    <property type="protein sequence ID" value="NNV57233.1"/>
    <property type="molecule type" value="Genomic_DNA"/>
</dbReference>
<dbReference type="AlphaFoldDB" id="A0A8J8FHF7"/>
<proteinExistence type="predicted"/>
<dbReference type="Proteomes" id="UP000598971">
    <property type="component" value="Unassembled WGS sequence"/>
</dbReference>
<keyword evidence="3" id="KW-1185">Reference proteome</keyword>
<protein>
    <submittedName>
        <fullName evidence="2">Uncharacterized protein</fullName>
    </submittedName>
</protein>
<organism evidence="2 3">
    <name type="scientific">Limnovirga soli</name>
    <dbReference type="NCBI Taxonomy" id="2656915"/>
    <lineage>
        <taxon>Bacteria</taxon>
        <taxon>Pseudomonadati</taxon>
        <taxon>Bacteroidota</taxon>
        <taxon>Chitinophagia</taxon>
        <taxon>Chitinophagales</taxon>
        <taxon>Chitinophagaceae</taxon>
        <taxon>Limnovirga</taxon>
    </lineage>
</organism>
<feature type="transmembrane region" description="Helical" evidence="1">
    <location>
        <begin position="136"/>
        <end position="155"/>
    </location>
</feature>
<accession>A0A8J8FHF7</accession>